<dbReference type="InterPro" id="IPR019826">
    <property type="entry name" value="Carboxylesterase_B_AS"/>
</dbReference>
<dbReference type="EC" id="3.1.1.-" evidence="6"/>
<sequence length="548" mass="62042">MFVSPKWLVLWSLWAARFVRQPTPIRQLQDGSLLRGQYSTDGTHQRYFGIPYASSEFKYRFKAPGLAPKWEGVFEATREHIRCSQVYNDYLSLVLGQEDCLTLNVYTPNDAWDGSPLPVMVYVHGGGFKEGSGSSLLYGPDYLVAKGIVLVTINYRLGISGFLSLGIYEAPGNAGLKDQVAALKWVQKNIRAFGGNPEDVTLFGESAGGASVSYHLLSPMSKGLFHRAIIQSGSSLGTWARQRFPMEIAIAVGKVLGHDTEDPHELYRIFKNIALNDLFAADIPRTKGRLMFAHLPFVPCVERKIDGVEPFLTDTPYNILSKGNYNKVPVIIGSNSEEGYMFAIRETEESLKNIDFEVTLQLFDLEFPSDAARKQKAEALRKIYMGDDEISWDTLEKLSKLHGEPYFNLPGHIEIGLILKSSDKPVYNYLFKYDGRRNFPKKTMAGRKFRNSPGATHADELFYLFSLFPFTKMSEDKMIETMTTFWTNFAKYGTPTPQGSEFKWPPTSLSSPTRLEINEPLVIAPGTLWTPTLQYWEYLYEKYRAKNQ</sequence>
<dbReference type="InterPro" id="IPR029058">
    <property type="entry name" value="AB_hydrolase_fold"/>
</dbReference>
<protein>
    <recommendedName>
        <fullName evidence="6">Carboxylic ester hydrolase</fullName>
        <ecNumber evidence="6">3.1.1.-</ecNumber>
    </recommendedName>
</protein>
<keyword evidence="2" id="KW-0719">Serine esterase</keyword>
<evidence type="ECO:0000256" key="1">
    <source>
        <dbReference type="ARBA" id="ARBA00005964"/>
    </source>
</evidence>
<dbReference type="GO" id="GO:0052689">
    <property type="term" value="F:carboxylic ester hydrolase activity"/>
    <property type="evidence" value="ECO:0007669"/>
    <property type="project" value="UniProtKB-KW"/>
</dbReference>
<evidence type="ECO:0000256" key="2">
    <source>
        <dbReference type="ARBA" id="ARBA00022487"/>
    </source>
</evidence>
<feature type="signal peptide" evidence="6">
    <location>
        <begin position="1"/>
        <end position="21"/>
    </location>
</feature>
<dbReference type="PANTHER" id="PTHR11559">
    <property type="entry name" value="CARBOXYLESTERASE"/>
    <property type="match status" value="1"/>
</dbReference>
<dbReference type="AlphaFoldDB" id="A0A2A4J7T3"/>
<gene>
    <name evidence="8" type="ORF">B5V51_6318</name>
</gene>
<evidence type="ECO:0000259" key="7">
    <source>
        <dbReference type="Pfam" id="PF00135"/>
    </source>
</evidence>
<comment type="similarity">
    <text evidence="1 6">Belongs to the type-B carboxylesterase/lipase family.</text>
</comment>
<dbReference type="STRING" id="7102.A0A2A4J7T3"/>
<dbReference type="PROSITE" id="PS00941">
    <property type="entry name" value="CARBOXYLESTERASE_B_2"/>
    <property type="match status" value="1"/>
</dbReference>
<keyword evidence="4" id="KW-1015">Disulfide bond</keyword>
<keyword evidence="6" id="KW-0732">Signal</keyword>
<dbReference type="EMBL" id="NWSH01002809">
    <property type="protein sequence ID" value="PCG67500.1"/>
    <property type="molecule type" value="Genomic_DNA"/>
</dbReference>
<dbReference type="InterPro" id="IPR019819">
    <property type="entry name" value="Carboxylesterase_B_CS"/>
</dbReference>
<dbReference type="SUPFAM" id="SSF53474">
    <property type="entry name" value="alpha/beta-Hydrolases"/>
    <property type="match status" value="1"/>
</dbReference>
<organism evidence="8">
    <name type="scientific">Heliothis virescens</name>
    <name type="common">Tobacco budworm moth</name>
    <dbReference type="NCBI Taxonomy" id="7102"/>
    <lineage>
        <taxon>Eukaryota</taxon>
        <taxon>Metazoa</taxon>
        <taxon>Ecdysozoa</taxon>
        <taxon>Arthropoda</taxon>
        <taxon>Hexapoda</taxon>
        <taxon>Insecta</taxon>
        <taxon>Pterygota</taxon>
        <taxon>Neoptera</taxon>
        <taxon>Endopterygota</taxon>
        <taxon>Lepidoptera</taxon>
        <taxon>Glossata</taxon>
        <taxon>Ditrysia</taxon>
        <taxon>Noctuoidea</taxon>
        <taxon>Noctuidae</taxon>
        <taxon>Heliothinae</taxon>
        <taxon>Heliothis</taxon>
    </lineage>
</organism>
<dbReference type="InterPro" id="IPR050309">
    <property type="entry name" value="Type-B_Carboxylest/Lipase"/>
</dbReference>
<comment type="caution">
    <text evidence="8">The sequence shown here is derived from an EMBL/GenBank/DDBJ whole genome shotgun (WGS) entry which is preliminary data.</text>
</comment>
<dbReference type="Pfam" id="PF00135">
    <property type="entry name" value="COesterase"/>
    <property type="match status" value="1"/>
</dbReference>
<dbReference type="InterPro" id="IPR002018">
    <property type="entry name" value="CarbesteraseB"/>
</dbReference>
<name>A0A2A4J7T3_HELVI</name>
<evidence type="ECO:0000256" key="6">
    <source>
        <dbReference type="RuleBase" id="RU361235"/>
    </source>
</evidence>
<evidence type="ECO:0000313" key="8">
    <source>
        <dbReference type="EMBL" id="PCG67500.1"/>
    </source>
</evidence>
<feature type="chain" id="PRO_5011821472" description="Carboxylic ester hydrolase" evidence="6">
    <location>
        <begin position="22"/>
        <end position="548"/>
    </location>
</feature>
<proteinExistence type="inferred from homology"/>
<dbReference type="Gene3D" id="3.40.50.1820">
    <property type="entry name" value="alpha/beta hydrolase"/>
    <property type="match status" value="1"/>
</dbReference>
<keyword evidence="3 6" id="KW-0378">Hydrolase</keyword>
<keyword evidence="5" id="KW-0325">Glycoprotein</keyword>
<accession>A0A2A4J7T3</accession>
<evidence type="ECO:0000256" key="4">
    <source>
        <dbReference type="ARBA" id="ARBA00023157"/>
    </source>
</evidence>
<evidence type="ECO:0000256" key="5">
    <source>
        <dbReference type="ARBA" id="ARBA00023180"/>
    </source>
</evidence>
<reference evidence="8" key="1">
    <citation type="submission" date="2017-09" db="EMBL/GenBank/DDBJ databases">
        <title>Contemporary evolution of a Lepidopteran species, Heliothis virescens, in response to modern agricultural practices.</title>
        <authorList>
            <person name="Fritz M.L."/>
            <person name="Deyonke A.M."/>
            <person name="Papanicolaou A."/>
            <person name="Micinski S."/>
            <person name="Westbrook J."/>
            <person name="Gould F."/>
        </authorList>
    </citation>
    <scope>NUCLEOTIDE SEQUENCE [LARGE SCALE GENOMIC DNA]</scope>
    <source>
        <strain evidence="8">HvINT-</strain>
        <tissue evidence="8">Whole body</tissue>
    </source>
</reference>
<dbReference type="PROSITE" id="PS00122">
    <property type="entry name" value="CARBOXYLESTERASE_B_1"/>
    <property type="match status" value="1"/>
</dbReference>
<feature type="domain" description="Carboxylesterase type B" evidence="7">
    <location>
        <begin position="27"/>
        <end position="521"/>
    </location>
</feature>
<evidence type="ECO:0000256" key="3">
    <source>
        <dbReference type="ARBA" id="ARBA00022801"/>
    </source>
</evidence>